<dbReference type="HOGENOM" id="CLU_2070150_0_0_6"/>
<reference evidence="2 3" key="1">
    <citation type="journal article" date="2010" name="PLoS Genet.">
        <title>Analysis of the Legionella longbeachae genome and transcriptome uncovers unique strategies to cause Legionnaires' disease.</title>
        <authorList>
            <person name="Cazalet C."/>
            <person name="Gomez-Valero L."/>
            <person name="Rusniok C."/>
            <person name="Lomma M."/>
            <person name="Dervins-Ravault D."/>
            <person name="Newton H."/>
            <person name="Sansom F."/>
            <person name="Jarraud S."/>
            <person name="Zidane N."/>
            <person name="Ma L."/>
            <person name="Bouchier C."/>
            <person name="Etienne J."/>
            <person name="Hartland E."/>
            <person name="Buchrieser C."/>
        </authorList>
    </citation>
    <scope>NUCLEOTIDE SEQUENCE [LARGE SCALE GENOMIC DNA]</scope>
    <source>
        <strain evidence="2 3">NSW150</strain>
    </source>
</reference>
<accession>D3HR27</accession>
<dbReference type="OrthoDB" id="5998717at2"/>
<organism evidence="2 3">
    <name type="scientific">Legionella longbeachae serogroup 1 (strain NSW150)</name>
    <dbReference type="NCBI Taxonomy" id="661367"/>
    <lineage>
        <taxon>Bacteria</taxon>
        <taxon>Pseudomonadati</taxon>
        <taxon>Pseudomonadota</taxon>
        <taxon>Gammaproteobacteria</taxon>
        <taxon>Legionellales</taxon>
        <taxon>Legionellaceae</taxon>
        <taxon>Legionella</taxon>
    </lineage>
</organism>
<dbReference type="EMBL" id="FN650140">
    <property type="protein sequence ID" value="CBJ11354.1"/>
    <property type="molecule type" value="Genomic_DNA"/>
</dbReference>
<evidence type="ECO:0000259" key="1">
    <source>
        <dbReference type="Pfam" id="PF13628"/>
    </source>
</evidence>
<dbReference type="InterPro" id="IPR012347">
    <property type="entry name" value="Ferritin-like"/>
</dbReference>
<dbReference type="STRING" id="661367.LLO_1002"/>
<dbReference type="Proteomes" id="UP000001060">
    <property type="component" value="Chromosome"/>
</dbReference>
<keyword evidence="3" id="KW-1185">Reference proteome</keyword>
<dbReference type="PANTHER" id="PTHR38593">
    <property type="entry name" value="BLR2558 PROTEIN"/>
    <property type="match status" value="1"/>
</dbReference>
<evidence type="ECO:0000313" key="2">
    <source>
        <dbReference type="EMBL" id="CBJ11354.1"/>
    </source>
</evidence>
<dbReference type="Pfam" id="PF13628">
    <property type="entry name" value="DUF4142"/>
    <property type="match status" value="1"/>
</dbReference>
<proteinExistence type="predicted"/>
<evidence type="ECO:0000313" key="3">
    <source>
        <dbReference type="Proteomes" id="UP000001060"/>
    </source>
</evidence>
<dbReference type="Gene3D" id="1.20.1260.10">
    <property type="match status" value="1"/>
</dbReference>
<dbReference type="eggNOG" id="COG3652">
    <property type="taxonomic scope" value="Bacteria"/>
</dbReference>
<dbReference type="AlphaFoldDB" id="D3HR27"/>
<dbReference type="KEGG" id="llo:LLO_1002"/>
<sequence length="118" mass="13254">MDFAKFLSEHHGSNLNQVLEIANNLHLHSLNSDQANKLTTEGNEAMMKLGRLQGKQFDKAYIDAMINGHQAALDLIDTQLMKKAKTESIKSFLSHTRATVVQHLDMAKKIQLNLQPES</sequence>
<dbReference type="PANTHER" id="PTHR38593:SF1">
    <property type="entry name" value="BLR2558 PROTEIN"/>
    <property type="match status" value="1"/>
</dbReference>
<name>D3HR27_LEGLN</name>
<gene>
    <name evidence="2" type="ordered locus">LLO_1002</name>
</gene>
<feature type="domain" description="DUF4142" evidence="1">
    <location>
        <begin position="2"/>
        <end position="110"/>
    </location>
</feature>
<dbReference type="InterPro" id="IPR025419">
    <property type="entry name" value="DUF4142"/>
</dbReference>
<protein>
    <recommendedName>
        <fullName evidence="1">DUF4142 domain-containing protein</fullName>
    </recommendedName>
</protein>